<dbReference type="GO" id="GO:0007229">
    <property type="term" value="P:integrin-mediated signaling pathway"/>
    <property type="evidence" value="ECO:0007669"/>
    <property type="project" value="UniProtKB-KW"/>
</dbReference>
<dbReference type="SUPFAM" id="SSF53300">
    <property type="entry name" value="vWA-like"/>
    <property type="match status" value="1"/>
</dbReference>
<evidence type="ECO:0000256" key="5">
    <source>
        <dbReference type="ARBA" id="ARBA00022692"/>
    </source>
</evidence>
<dbReference type="OrthoDB" id="410592at2759"/>
<dbReference type="Pfam" id="PF07965">
    <property type="entry name" value="Integrin_B_tail"/>
    <property type="match status" value="1"/>
</dbReference>
<organism evidence="25 26">
    <name type="scientific">Takifugu rubripes</name>
    <name type="common">Japanese pufferfish</name>
    <name type="synonym">Fugu rubripes</name>
    <dbReference type="NCBI Taxonomy" id="31033"/>
    <lineage>
        <taxon>Eukaryota</taxon>
        <taxon>Metazoa</taxon>
        <taxon>Chordata</taxon>
        <taxon>Craniata</taxon>
        <taxon>Vertebrata</taxon>
        <taxon>Euteleostomi</taxon>
        <taxon>Actinopterygii</taxon>
        <taxon>Neopterygii</taxon>
        <taxon>Teleostei</taxon>
        <taxon>Neoteleostei</taxon>
        <taxon>Acanthomorphata</taxon>
        <taxon>Eupercaria</taxon>
        <taxon>Tetraodontiformes</taxon>
        <taxon>Tetradontoidea</taxon>
        <taxon>Tetraodontidae</taxon>
        <taxon>Takifugu</taxon>
    </lineage>
</organism>
<evidence type="ECO:0000259" key="23">
    <source>
        <dbReference type="SMART" id="SM01241"/>
    </source>
</evidence>
<dbReference type="InterPro" id="IPR014836">
    <property type="entry name" value="Integrin_bsu_cyt_dom"/>
</dbReference>
<dbReference type="PRINTS" id="PR01186">
    <property type="entry name" value="INTEGRINB"/>
</dbReference>
<keyword evidence="26" id="KW-1185">Reference proteome</keyword>
<comment type="subcellular location">
    <subcellularLocation>
        <location evidence="1 18">Cell membrane</location>
        <topology evidence="1 18">Single-pass type I membrane protein</topology>
    </subcellularLocation>
</comment>
<feature type="disulfide bond" evidence="17">
    <location>
        <begin position="452"/>
        <end position="456"/>
    </location>
</feature>
<dbReference type="Ensembl" id="ENSTRUT00000078845.1">
    <property type="protein sequence ID" value="ENSTRUP00000067964.1"/>
    <property type="gene ID" value="ENSTRUG00000015046.3"/>
</dbReference>
<evidence type="ECO:0000313" key="25">
    <source>
        <dbReference type="Ensembl" id="ENSTRUP00000067964.1"/>
    </source>
</evidence>
<evidence type="ECO:0000259" key="21">
    <source>
        <dbReference type="SMART" id="SM00187"/>
    </source>
</evidence>
<evidence type="ECO:0000256" key="4">
    <source>
        <dbReference type="ARBA" id="ARBA00022536"/>
    </source>
</evidence>
<dbReference type="InterPro" id="IPR032695">
    <property type="entry name" value="Integrin_dom_sf"/>
</dbReference>
<dbReference type="Pfam" id="PF08725">
    <property type="entry name" value="Integrin_b_cyt"/>
    <property type="match status" value="1"/>
</dbReference>
<keyword evidence="12 19" id="KW-1133">Transmembrane helix</keyword>
<feature type="domain" description="Integrin beta subunit tail" evidence="24">
    <location>
        <begin position="621"/>
        <end position="702"/>
    </location>
</feature>
<dbReference type="GO" id="GO:0007159">
    <property type="term" value="P:leukocyte cell-cell adhesion"/>
    <property type="evidence" value="ECO:0007669"/>
    <property type="project" value="TreeGrafter"/>
</dbReference>
<gene>
    <name evidence="25" type="primary">itgb2</name>
</gene>
<feature type="disulfide bond" evidence="17">
    <location>
        <begin position="597"/>
        <end position="642"/>
    </location>
</feature>
<dbReference type="SMART" id="SM01241">
    <property type="entry name" value="Integrin_b_cyt"/>
    <property type="match status" value="1"/>
</dbReference>
<dbReference type="Pfam" id="PF17205">
    <property type="entry name" value="PSI_integrin"/>
    <property type="match status" value="1"/>
</dbReference>
<dbReference type="GO" id="GO:0019901">
    <property type="term" value="F:protein kinase binding"/>
    <property type="evidence" value="ECO:0007669"/>
    <property type="project" value="TreeGrafter"/>
</dbReference>
<evidence type="ECO:0000256" key="16">
    <source>
        <dbReference type="ARBA" id="ARBA00023180"/>
    </source>
</evidence>
<dbReference type="Pfam" id="PF00362">
    <property type="entry name" value="Integrin_beta"/>
    <property type="match status" value="1"/>
</dbReference>
<dbReference type="SUPFAM" id="SSF69687">
    <property type="entry name" value="Integrin beta tail domain"/>
    <property type="match status" value="1"/>
</dbReference>
<feature type="disulfide bond" evidence="17">
    <location>
        <begin position="253"/>
        <end position="294"/>
    </location>
</feature>
<dbReference type="GO" id="GO:0046872">
    <property type="term" value="F:metal ion binding"/>
    <property type="evidence" value="ECO:0007669"/>
    <property type="project" value="UniProtKB-KW"/>
</dbReference>
<feature type="disulfide bond" evidence="17">
    <location>
        <begin position="25"/>
        <end position="454"/>
    </location>
</feature>
<dbReference type="GO" id="GO:0033627">
    <property type="term" value="P:cell adhesion mediated by integrin"/>
    <property type="evidence" value="ECO:0007669"/>
    <property type="project" value="TreeGrafter"/>
</dbReference>
<feature type="disulfide bond" evidence="17">
    <location>
        <begin position="394"/>
        <end position="407"/>
    </location>
</feature>
<dbReference type="FunFam" id="3.40.50.410:FF:000002">
    <property type="entry name" value="Integrin beta"/>
    <property type="match status" value="1"/>
</dbReference>
<feature type="disulfide bond" evidence="17">
    <location>
        <begin position="621"/>
        <end position="630"/>
    </location>
</feature>
<dbReference type="AlphaFoldDB" id="A0A674N3V9"/>
<dbReference type="InterPro" id="IPR033760">
    <property type="entry name" value="Integrin_beta_N"/>
</dbReference>
<dbReference type="GO" id="GO:0007160">
    <property type="term" value="P:cell-matrix adhesion"/>
    <property type="evidence" value="ECO:0007669"/>
    <property type="project" value="TreeGrafter"/>
</dbReference>
<dbReference type="RefSeq" id="XP_011605638.2">
    <property type="nucleotide sequence ID" value="XM_011607336.2"/>
</dbReference>
<dbReference type="GO" id="GO:0005925">
    <property type="term" value="C:focal adhesion"/>
    <property type="evidence" value="ECO:0007669"/>
    <property type="project" value="TreeGrafter"/>
</dbReference>
<keyword evidence="14 19" id="KW-0472">Membrane</keyword>
<feature type="disulfide bond" evidence="17">
    <location>
        <begin position="556"/>
        <end position="561"/>
    </location>
</feature>
<feature type="chain" id="PRO_5025488868" description="Integrin beta" evidence="20">
    <location>
        <begin position="20"/>
        <end position="772"/>
    </location>
</feature>
<evidence type="ECO:0000256" key="2">
    <source>
        <dbReference type="ARBA" id="ARBA00007449"/>
    </source>
</evidence>
<dbReference type="Gene3D" id="3.40.50.410">
    <property type="entry name" value="von Willebrand factor, type A domain"/>
    <property type="match status" value="1"/>
</dbReference>
<feature type="disulfide bond" evidence="17">
    <location>
        <begin position="646"/>
        <end position="672"/>
    </location>
</feature>
<dbReference type="InterPro" id="IPR057243">
    <property type="entry name" value="Integrin_I-EGF_CS"/>
</dbReference>
<keyword evidence="3" id="KW-1003">Cell membrane</keyword>
<dbReference type="GO" id="GO:0030593">
    <property type="term" value="P:neutrophil chemotaxis"/>
    <property type="evidence" value="ECO:0007669"/>
    <property type="project" value="TreeGrafter"/>
</dbReference>
<dbReference type="PROSITE" id="PS00243">
    <property type="entry name" value="I_EGF_1"/>
    <property type="match status" value="2"/>
</dbReference>
<feature type="disulfide bond" evidence="17">
    <location>
        <begin position="475"/>
        <end position="513"/>
    </location>
</feature>
<feature type="disulfide bond" evidence="17">
    <location>
        <begin position="614"/>
        <end position="617"/>
    </location>
</feature>
<dbReference type="InterPro" id="IPR016201">
    <property type="entry name" value="PSI"/>
</dbReference>
<dbReference type="RefSeq" id="XP_011605643.2">
    <property type="nucleotide sequence ID" value="XM_011607341.2"/>
</dbReference>
<name>A0A674N3V9_TAKRU</name>
<keyword evidence="10" id="KW-0460">Magnesium</keyword>
<evidence type="ECO:0000256" key="18">
    <source>
        <dbReference type="RuleBase" id="RU000633"/>
    </source>
</evidence>
<dbReference type="Gene3D" id="3.30.1680.10">
    <property type="entry name" value="ligand-binding face of the semaphorins, domain 2"/>
    <property type="match status" value="1"/>
</dbReference>
<feature type="disulfide bond" evidence="17">
    <location>
        <begin position="491"/>
        <end position="505"/>
    </location>
</feature>
<feature type="domain" description="Integrin beta subunit VWA" evidence="21">
    <location>
        <begin position="32"/>
        <end position="454"/>
    </location>
</feature>
<feature type="domain" description="Integrin beta subunit cytoplasmic" evidence="23">
    <location>
        <begin position="726"/>
        <end position="772"/>
    </location>
</feature>
<dbReference type="GeneID" id="101071641"/>
<keyword evidence="15 17" id="KW-1015">Disulfide bond</keyword>
<evidence type="ECO:0000256" key="1">
    <source>
        <dbReference type="ARBA" id="ARBA00004251"/>
    </source>
</evidence>
<evidence type="ECO:0000256" key="9">
    <source>
        <dbReference type="ARBA" id="ARBA00022837"/>
    </source>
</evidence>
<evidence type="ECO:0000256" key="15">
    <source>
        <dbReference type="ARBA" id="ARBA00023157"/>
    </source>
</evidence>
<feature type="disulfide bond" evidence="17">
    <location>
        <begin position="427"/>
        <end position="664"/>
    </location>
</feature>
<feature type="signal peptide" evidence="20">
    <location>
        <begin position="1"/>
        <end position="19"/>
    </location>
</feature>
<dbReference type="InterPro" id="IPR012896">
    <property type="entry name" value="Integrin_bsu_tail"/>
</dbReference>
<evidence type="ECO:0000313" key="26">
    <source>
        <dbReference type="Proteomes" id="UP000005226"/>
    </source>
</evidence>
<dbReference type="RefSeq" id="XP_003961738.2">
    <property type="nucleotide sequence ID" value="XM_003961689.3"/>
</dbReference>
<dbReference type="SMART" id="SM00423">
    <property type="entry name" value="PSI"/>
    <property type="match status" value="1"/>
</dbReference>
<feature type="disulfide bond" evidence="17">
    <location>
        <begin position="480"/>
        <end position="489"/>
    </location>
</feature>
<feature type="disulfide bond" evidence="17">
    <location>
        <begin position="602"/>
        <end position="611"/>
    </location>
</feature>
<keyword evidence="8" id="KW-0677">Repeat</keyword>
<protein>
    <recommendedName>
        <fullName evidence="18">Integrin beta</fullName>
    </recommendedName>
</protein>
<evidence type="ECO:0000256" key="20">
    <source>
        <dbReference type="SAM" id="SignalP"/>
    </source>
</evidence>
<keyword evidence="7 20" id="KW-0732">Signal</keyword>
<dbReference type="GO" id="GO:0001540">
    <property type="term" value="F:amyloid-beta binding"/>
    <property type="evidence" value="ECO:0007669"/>
    <property type="project" value="TreeGrafter"/>
</dbReference>
<reference evidence="25" key="2">
    <citation type="submission" date="2025-08" db="UniProtKB">
        <authorList>
            <consortium name="Ensembl"/>
        </authorList>
    </citation>
    <scope>IDENTIFICATION</scope>
</reference>
<feature type="disulfide bond" evidence="17">
    <location>
        <begin position="526"/>
        <end position="535"/>
    </location>
</feature>
<dbReference type="PANTHER" id="PTHR10082:SF15">
    <property type="entry name" value="INTEGRIN BETA-2"/>
    <property type="match status" value="1"/>
</dbReference>
<dbReference type="InterPro" id="IPR036349">
    <property type="entry name" value="Integrin_bsu_tail_dom_sf"/>
</dbReference>
<keyword evidence="9" id="KW-0106">Calcium</keyword>
<feature type="disulfide bond" evidence="17">
    <location>
        <begin position="574"/>
        <end position="581"/>
    </location>
</feature>
<keyword evidence="6" id="KW-0479">Metal-binding</keyword>
<feature type="disulfide bond" evidence="17">
    <location>
        <begin position="198"/>
        <end position="205"/>
    </location>
</feature>
<dbReference type="SUPFAM" id="SSF69179">
    <property type="entry name" value="Integrin domains"/>
    <property type="match status" value="1"/>
</dbReference>
<dbReference type="Pfam" id="PF07974">
    <property type="entry name" value="EGF_2"/>
    <property type="match status" value="1"/>
</dbReference>
<keyword evidence="4" id="KW-0245">EGF-like domain</keyword>
<evidence type="ECO:0000259" key="24">
    <source>
        <dbReference type="SMART" id="SM01242"/>
    </source>
</evidence>
<feature type="disulfide bond" evidence="17">
    <location>
        <begin position="519"/>
        <end position="524"/>
    </location>
</feature>
<evidence type="ECO:0000256" key="10">
    <source>
        <dbReference type="ARBA" id="ARBA00022842"/>
    </source>
</evidence>
<dbReference type="PIRSF" id="PIRSF002512">
    <property type="entry name" value="Integrin_B"/>
    <property type="match status" value="1"/>
</dbReference>
<dbReference type="GeneTree" id="ENSGT01150000286983"/>
<feature type="disulfide bond" evidence="17">
    <location>
        <begin position="563"/>
        <end position="572"/>
    </location>
</feature>
<feature type="disulfide bond" evidence="17">
    <location>
        <begin position="558"/>
        <end position="589"/>
    </location>
</feature>
<dbReference type="Gene3D" id="2.60.40.1510">
    <property type="entry name" value="ntegrin, alpha v. Chain A, domain 3"/>
    <property type="match status" value="1"/>
</dbReference>
<dbReference type="GO" id="GO:0005178">
    <property type="term" value="F:integrin binding"/>
    <property type="evidence" value="ECO:0007669"/>
    <property type="project" value="TreeGrafter"/>
</dbReference>
<evidence type="ECO:0000256" key="3">
    <source>
        <dbReference type="ARBA" id="ARBA00022475"/>
    </source>
</evidence>
<accession>A0A674N3V9</accession>
<feature type="domain" description="PSI" evidence="22">
    <location>
        <begin position="24"/>
        <end position="74"/>
    </location>
</feature>
<evidence type="ECO:0000256" key="7">
    <source>
        <dbReference type="ARBA" id="ARBA00022729"/>
    </source>
</evidence>
<reference evidence="25" key="3">
    <citation type="submission" date="2025-09" db="UniProtKB">
        <authorList>
            <consortium name="Ensembl"/>
        </authorList>
    </citation>
    <scope>IDENTIFICATION</scope>
</reference>
<evidence type="ECO:0000256" key="17">
    <source>
        <dbReference type="PIRSR" id="PIRSR002512-1"/>
    </source>
</evidence>
<dbReference type="InterPro" id="IPR013111">
    <property type="entry name" value="EGF_extracell"/>
</dbReference>
<dbReference type="FunCoup" id="A0A674N3V9">
    <property type="interactions" value="490"/>
</dbReference>
<evidence type="ECO:0000256" key="6">
    <source>
        <dbReference type="ARBA" id="ARBA00022723"/>
    </source>
</evidence>
<keyword evidence="11 18" id="KW-0130">Cell adhesion</keyword>
<evidence type="ECO:0000256" key="14">
    <source>
        <dbReference type="ARBA" id="ARBA00023136"/>
    </source>
</evidence>
<dbReference type="GO" id="GO:0060216">
    <property type="term" value="P:definitive hemopoiesis"/>
    <property type="evidence" value="ECO:0007669"/>
    <property type="project" value="Ensembl"/>
</dbReference>
<dbReference type="Gene3D" id="1.20.5.100">
    <property type="entry name" value="Cytochrome c1, transmembrane anchor, C-terminal"/>
    <property type="match status" value="1"/>
</dbReference>
<reference evidence="25 26" key="1">
    <citation type="journal article" date="2011" name="Genome Biol. Evol.">
        <title>Integration of the genetic map and genome assembly of fugu facilitates insights into distinct features of genome evolution in teleosts and mammals.</title>
        <authorList>
            <person name="Kai W."/>
            <person name="Kikuchi K."/>
            <person name="Tohari S."/>
            <person name="Chew A.K."/>
            <person name="Tay A."/>
            <person name="Fujiwara A."/>
            <person name="Hosoya S."/>
            <person name="Suetake H."/>
            <person name="Naruse K."/>
            <person name="Brenner S."/>
            <person name="Suzuki Y."/>
            <person name="Venkatesh B."/>
        </authorList>
    </citation>
    <scope>NUCLEOTIDE SEQUENCE [LARGE SCALE GENOMIC DNA]</scope>
</reference>
<dbReference type="Gene3D" id="2.10.25.10">
    <property type="entry name" value="Laminin"/>
    <property type="match status" value="4"/>
</dbReference>
<dbReference type="GO" id="GO:0009986">
    <property type="term" value="C:cell surface"/>
    <property type="evidence" value="ECO:0007669"/>
    <property type="project" value="TreeGrafter"/>
</dbReference>
<dbReference type="InterPro" id="IPR036465">
    <property type="entry name" value="vWFA_dom_sf"/>
</dbReference>
<feature type="disulfide bond" evidence="17">
    <location>
        <begin position="595"/>
        <end position="600"/>
    </location>
</feature>
<dbReference type="FunFam" id="3.30.1680.10:FF:000002">
    <property type="entry name" value="Integrin beta"/>
    <property type="match status" value="1"/>
</dbReference>
<feature type="disulfide bond" evidence="17">
    <location>
        <begin position="521"/>
        <end position="550"/>
    </location>
</feature>
<dbReference type="SUPFAM" id="SSF103575">
    <property type="entry name" value="Plexin repeat"/>
    <property type="match status" value="1"/>
</dbReference>
<dbReference type="InParanoid" id="A0A674N3V9"/>
<feature type="transmembrane region" description="Helical" evidence="19">
    <location>
        <begin position="705"/>
        <end position="729"/>
    </location>
</feature>
<evidence type="ECO:0000256" key="8">
    <source>
        <dbReference type="ARBA" id="ARBA00022737"/>
    </source>
</evidence>
<feature type="disulfide bond" evidence="17">
    <location>
        <begin position="36"/>
        <end position="73"/>
    </location>
</feature>
<feature type="disulfide bond" evidence="17">
    <location>
        <begin position="537"/>
        <end position="542"/>
    </location>
</feature>
<dbReference type="FunFam" id="2.10.25.10:FF:000995">
    <property type="entry name" value="Integrin beta"/>
    <property type="match status" value="1"/>
</dbReference>
<keyword evidence="16" id="KW-0325">Glycoprotein</keyword>
<keyword evidence="5 18" id="KW-0812">Transmembrane</keyword>
<dbReference type="SMART" id="SM00187">
    <property type="entry name" value="INB"/>
    <property type="match status" value="1"/>
</dbReference>
<feature type="disulfide bond" evidence="17">
    <location>
        <begin position="46"/>
        <end position="62"/>
    </location>
</feature>
<dbReference type="GO" id="GO:0008305">
    <property type="term" value="C:integrin complex"/>
    <property type="evidence" value="ECO:0007669"/>
    <property type="project" value="TreeGrafter"/>
</dbReference>
<keyword evidence="13 18" id="KW-0401">Integrin</keyword>
<evidence type="ECO:0000256" key="12">
    <source>
        <dbReference type="ARBA" id="ARBA00022989"/>
    </source>
</evidence>
<feature type="disulfide bond" evidence="17">
    <location>
        <begin position="33"/>
        <end position="43"/>
    </location>
</feature>
<feature type="disulfide bond" evidence="17">
    <location>
        <begin position="627"/>
        <end position="697"/>
    </location>
</feature>
<sequence length="772" mass="84674">MGLYQVFFLFLLMGKNGLCQVGGSCSKTVVNSCSDCIRSGPDCAWCMQENFTQPGEQETVRCNTRALLTERGCEPQKIIAPRNKVRVVKKLPLSESFEKQEPIQLSPQVIRLKVRPGSPATFRVSFKRVQGYPVDLYYLMDLSNSMKDDLDNVKDLGNDLLSALKTITAHAQIGFGAFVDKTVLPYTNTNKKKLLRPCDDDSEKCQAAFGYRHVLNLTPREQEFKQSVTNQFISGNLDSPEGGLDAMMQAAVCGGAIGWRNSSTRLIVLTTDAGFHMAGDGKLAGILEPNDQQCHMKDNLYYKSNEMDYPSVGQLAFQLEKNNIQTIFAVTENVQAIYKQLSAIVPKSEVGVLSNDSNNVVELIKTAYRKLSSKITLTHDRLPDNVQITYTPECQSAGPPGPDEGVCDNVKEKQEVSFNVTVVVDSCIKDTSFTIRILGIKDTLTVNLSTNCECDCNDPQDSQHQSCGGKGSLTCGVCSCQEGFIGRICECAIGKEDKDTLRKACLNADGVECGGRGECVCGRCQCHGNYHGDHCECDDEHCEKFQNQLCGGNGKCKCGVCSCNEGYEGSACQCKVSQTECKPPNGTVCHGRGVCRCSRCECDAGYQRPHCKTCLGCPDPCQTKLNCIECLGFNIGPFKGNCSKACSTVVPDTVSQLNKKGKQCELKDSESCWIKFSLEQLDGVDTYKAEIQSERVCPEPPSVTAIIGAAIGSVALIGILLLMLIKFFIYMKDVKEFRKFEKEKKKSKWTDGANPLFKNATTTTTNPIFTGE</sequence>
<evidence type="ECO:0000259" key="22">
    <source>
        <dbReference type="SMART" id="SM00423"/>
    </source>
</evidence>
<evidence type="ECO:0000256" key="11">
    <source>
        <dbReference type="ARBA" id="ARBA00022889"/>
    </source>
</evidence>
<dbReference type="OMA" id="TNCECQC"/>
<proteinExistence type="inferred from homology"/>
<dbReference type="SUPFAM" id="SSF57196">
    <property type="entry name" value="EGF/Laminin"/>
    <property type="match status" value="2"/>
</dbReference>
<dbReference type="PROSITE" id="PS52047">
    <property type="entry name" value="I_EGF_2"/>
    <property type="match status" value="1"/>
</dbReference>
<comment type="similarity">
    <text evidence="2 18">Belongs to the integrin beta chain family.</text>
</comment>
<dbReference type="Proteomes" id="UP000005226">
    <property type="component" value="Chromosome 1"/>
</dbReference>
<dbReference type="InterPro" id="IPR015812">
    <property type="entry name" value="Integrin_bsu"/>
</dbReference>
<dbReference type="SMART" id="SM01242">
    <property type="entry name" value="Integrin_B_tail"/>
    <property type="match status" value="1"/>
</dbReference>
<evidence type="ECO:0000256" key="19">
    <source>
        <dbReference type="SAM" id="Phobius"/>
    </source>
</evidence>
<dbReference type="InterPro" id="IPR002369">
    <property type="entry name" value="Integrin_bsu_VWA"/>
</dbReference>
<evidence type="ECO:0000256" key="13">
    <source>
        <dbReference type="ARBA" id="ARBA00023037"/>
    </source>
</evidence>
<dbReference type="PANTHER" id="PTHR10082">
    <property type="entry name" value="INTEGRIN BETA SUBUNIT"/>
    <property type="match status" value="1"/>
</dbReference>